<gene>
    <name evidence="1" type="ORF">EYF80_006974</name>
</gene>
<comment type="caution">
    <text evidence="1">The sequence shown here is derived from an EMBL/GenBank/DDBJ whole genome shotgun (WGS) entry which is preliminary data.</text>
</comment>
<dbReference type="Proteomes" id="UP000314294">
    <property type="component" value="Unassembled WGS sequence"/>
</dbReference>
<sequence length="140" mass="15500">MQGYLIFELVQPGIKSNAAAAAVRYGLTDNGITSTSTVRCHDNGAGCRVELRGWMFVGRPLALVEARDAWQIDQDRGAAGLLELHWRRLRGRQANCRIEALCELSGWTCVLCVHVEAETLVPFWEIRAGRPDGFNVTTSL</sequence>
<protein>
    <submittedName>
        <fullName evidence="1">Uncharacterized protein</fullName>
    </submittedName>
</protein>
<keyword evidence="2" id="KW-1185">Reference proteome</keyword>
<accession>A0A4Z2IZW4</accession>
<name>A0A4Z2IZW4_9TELE</name>
<dbReference type="EMBL" id="SRLO01000037">
    <property type="protein sequence ID" value="TNN82733.1"/>
    <property type="molecule type" value="Genomic_DNA"/>
</dbReference>
<organism evidence="1 2">
    <name type="scientific">Liparis tanakae</name>
    <name type="common">Tanaka's snailfish</name>
    <dbReference type="NCBI Taxonomy" id="230148"/>
    <lineage>
        <taxon>Eukaryota</taxon>
        <taxon>Metazoa</taxon>
        <taxon>Chordata</taxon>
        <taxon>Craniata</taxon>
        <taxon>Vertebrata</taxon>
        <taxon>Euteleostomi</taxon>
        <taxon>Actinopterygii</taxon>
        <taxon>Neopterygii</taxon>
        <taxon>Teleostei</taxon>
        <taxon>Neoteleostei</taxon>
        <taxon>Acanthomorphata</taxon>
        <taxon>Eupercaria</taxon>
        <taxon>Perciformes</taxon>
        <taxon>Cottioidei</taxon>
        <taxon>Cottales</taxon>
        <taxon>Liparidae</taxon>
        <taxon>Liparis</taxon>
    </lineage>
</organism>
<evidence type="ECO:0000313" key="1">
    <source>
        <dbReference type="EMBL" id="TNN82733.1"/>
    </source>
</evidence>
<reference evidence="1 2" key="1">
    <citation type="submission" date="2019-03" db="EMBL/GenBank/DDBJ databases">
        <title>First draft genome of Liparis tanakae, snailfish: a comprehensive survey of snailfish specific genes.</title>
        <authorList>
            <person name="Kim W."/>
            <person name="Song I."/>
            <person name="Jeong J.-H."/>
            <person name="Kim D."/>
            <person name="Kim S."/>
            <person name="Ryu S."/>
            <person name="Song J.Y."/>
            <person name="Lee S.K."/>
        </authorList>
    </citation>
    <scope>NUCLEOTIDE SEQUENCE [LARGE SCALE GENOMIC DNA]</scope>
    <source>
        <tissue evidence="1">Muscle</tissue>
    </source>
</reference>
<evidence type="ECO:0000313" key="2">
    <source>
        <dbReference type="Proteomes" id="UP000314294"/>
    </source>
</evidence>
<proteinExistence type="predicted"/>
<dbReference type="AlphaFoldDB" id="A0A4Z2IZW4"/>